<keyword evidence="2" id="KW-1185">Reference proteome</keyword>
<sequence>MMRLIKVLAGDFPKAPAAYNDSFIVFNRKTKIYLIDIESYSEESGGVIEIHLFDGRRLLIEQNEAFIKTLRTALFDEPQDLEVRRQNWIQRKTLASVGTKQQKGVKIKKNTPENGVGTKQKIPVKKVLWILFAVCVFFSLGRGCDGGGSSSGGSQASQSSTVSPESKIAAGILDFKYTQKDYPKLYQRWGRAGVAKINELLPQAALLVASESTCDRVEIVEVSDSKSKPRSQIVFFADCANGKRFYVSEADIKGQASVTAVQDKQVDEAAAINLCDAAIKRQLANPSTFSGHILDTGTSIGATGNIVVTRGFTAKNNAGMEIEYRARCVITDTDVEVSMTMK</sequence>
<evidence type="ECO:0000313" key="1">
    <source>
        <dbReference type="EMBL" id="QED92305.1"/>
    </source>
</evidence>
<dbReference type="EMBL" id="CP038018">
    <property type="protein sequence ID" value="QED92305.1"/>
    <property type="molecule type" value="Genomic_DNA"/>
</dbReference>
<gene>
    <name evidence="1" type="ORF">EZJ17_06565</name>
</gene>
<dbReference type="RefSeq" id="WP_067438156.1">
    <property type="nucleotide sequence ID" value="NZ_CP038018.1"/>
</dbReference>
<dbReference type="Proteomes" id="UP000326695">
    <property type="component" value="Chromosome"/>
</dbReference>
<evidence type="ECO:0000313" key="2">
    <source>
        <dbReference type="Proteomes" id="UP000326695"/>
    </source>
</evidence>
<dbReference type="AlphaFoldDB" id="A0AAX1F8D1"/>
<accession>A0AAX1F8D1</accession>
<dbReference type="KEGG" id="eex:EZJ17_06565"/>
<protein>
    <submittedName>
        <fullName evidence="1">Uncharacterized protein</fullName>
    </submittedName>
</protein>
<reference evidence="2" key="1">
    <citation type="journal article" date="2019" name="J. Anim. Genet.">
        <title>Description and whole genome sequencing of Eikenella exigua sp. nov., isolated from brain abscess and blood.</title>
        <authorList>
            <person name="Stormo K.A."/>
            <person name="Nygaard R.M."/>
            <person name="Bruvold T.S."/>
            <person name="Dimmen G."/>
            <person name="Lindemann P.C."/>
            <person name="Jordal S."/>
            <person name="Kommedal O."/>
        </authorList>
    </citation>
    <scope>NUCLEOTIDE SEQUENCE [LARGE SCALE GENOMIC DNA]</scope>
    <source>
        <strain evidence="2">PXX</strain>
    </source>
</reference>
<name>A0AAX1F8D1_9NEIS</name>
<proteinExistence type="predicted"/>
<organism evidence="1 2">
    <name type="scientific">Eikenella exigua</name>
    <dbReference type="NCBI Taxonomy" id="2528037"/>
    <lineage>
        <taxon>Bacteria</taxon>
        <taxon>Pseudomonadati</taxon>
        <taxon>Pseudomonadota</taxon>
        <taxon>Betaproteobacteria</taxon>
        <taxon>Neisseriales</taxon>
        <taxon>Neisseriaceae</taxon>
        <taxon>Eikenella</taxon>
    </lineage>
</organism>